<proteinExistence type="predicted"/>
<accession>A0ABQ6MTW3</accession>
<dbReference type="EMBL" id="BRYB01003186">
    <property type="protein sequence ID" value="GMI32230.1"/>
    <property type="molecule type" value="Genomic_DNA"/>
</dbReference>
<evidence type="ECO:0000256" key="1">
    <source>
        <dbReference type="ARBA" id="ARBA00004141"/>
    </source>
</evidence>
<keyword evidence="3 5" id="KW-1133">Transmembrane helix</keyword>
<keyword evidence="4 5" id="KW-0472">Membrane</keyword>
<evidence type="ECO:0000256" key="4">
    <source>
        <dbReference type="ARBA" id="ARBA00023136"/>
    </source>
</evidence>
<dbReference type="PANTHER" id="PTHR31652:SF0">
    <property type="entry name" value="LIMR FAMILY PROTEIN DDB_G0283707-RELATED"/>
    <property type="match status" value="1"/>
</dbReference>
<protein>
    <submittedName>
        <fullName evidence="6">Uncharacterized protein</fullName>
    </submittedName>
</protein>
<dbReference type="InterPro" id="IPR006876">
    <property type="entry name" value="LMBR1-like_membr_prot"/>
</dbReference>
<feature type="transmembrane region" description="Helical" evidence="5">
    <location>
        <begin position="170"/>
        <end position="193"/>
    </location>
</feature>
<sequence>VTFPVYVMAMMGFVGWFFFVIFAGVGLSALPVDLICAFVYRPRHMDAIEFAEAQLSVRTRVNELIEIGELLKQERQEKEASGGGGFWKRRGGNKADRVTVNKFKGAVLMLETDVEELKLCHENYHKYNPLVPIFKLLMGLVALILSLLWVIQICLYILPDPPITPFLNDYFMWFDTWFGLFGVLSVGIFSMYLQLCCIKGCFKFGVRFFFITLHPMKVNGTYMNSFLFNLLLILLCSLPVVQFSTIAFADYARFTNVNQIFGVQIKYLQGDRVLNKILKLARVVDV</sequence>
<organism evidence="6 7">
    <name type="scientific">Tetraparma gracilis</name>
    <dbReference type="NCBI Taxonomy" id="2962635"/>
    <lineage>
        <taxon>Eukaryota</taxon>
        <taxon>Sar</taxon>
        <taxon>Stramenopiles</taxon>
        <taxon>Ochrophyta</taxon>
        <taxon>Bolidophyceae</taxon>
        <taxon>Parmales</taxon>
        <taxon>Triparmaceae</taxon>
        <taxon>Tetraparma</taxon>
    </lineage>
</organism>
<dbReference type="Proteomes" id="UP001165060">
    <property type="component" value="Unassembled WGS sequence"/>
</dbReference>
<feature type="transmembrane region" description="Helical" evidence="5">
    <location>
        <begin position="226"/>
        <end position="249"/>
    </location>
</feature>
<evidence type="ECO:0000313" key="6">
    <source>
        <dbReference type="EMBL" id="GMI32230.1"/>
    </source>
</evidence>
<evidence type="ECO:0000256" key="2">
    <source>
        <dbReference type="ARBA" id="ARBA00022692"/>
    </source>
</evidence>
<comment type="subcellular location">
    <subcellularLocation>
        <location evidence="1">Membrane</location>
        <topology evidence="1">Multi-pass membrane protein</topology>
    </subcellularLocation>
</comment>
<dbReference type="Pfam" id="PF04791">
    <property type="entry name" value="LMBR1"/>
    <property type="match status" value="1"/>
</dbReference>
<keyword evidence="2 5" id="KW-0812">Transmembrane</keyword>
<dbReference type="PANTHER" id="PTHR31652">
    <property type="entry name" value="LIMR FAMILY PROTEIN DDB_G0283707-RELATED"/>
    <property type="match status" value="1"/>
</dbReference>
<comment type="caution">
    <text evidence="6">The sequence shown here is derived from an EMBL/GenBank/DDBJ whole genome shotgun (WGS) entry which is preliminary data.</text>
</comment>
<evidence type="ECO:0000256" key="3">
    <source>
        <dbReference type="ARBA" id="ARBA00022989"/>
    </source>
</evidence>
<keyword evidence="7" id="KW-1185">Reference proteome</keyword>
<evidence type="ECO:0000256" key="5">
    <source>
        <dbReference type="SAM" id="Phobius"/>
    </source>
</evidence>
<reference evidence="6 7" key="1">
    <citation type="journal article" date="2023" name="Commun. Biol.">
        <title>Genome analysis of Parmales, the sister group of diatoms, reveals the evolutionary specialization of diatoms from phago-mixotrophs to photoautotrophs.</title>
        <authorList>
            <person name="Ban H."/>
            <person name="Sato S."/>
            <person name="Yoshikawa S."/>
            <person name="Yamada K."/>
            <person name="Nakamura Y."/>
            <person name="Ichinomiya M."/>
            <person name="Sato N."/>
            <person name="Blanc-Mathieu R."/>
            <person name="Endo H."/>
            <person name="Kuwata A."/>
            <person name="Ogata H."/>
        </authorList>
    </citation>
    <scope>NUCLEOTIDE SEQUENCE [LARGE SCALE GENOMIC DNA]</scope>
</reference>
<feature type="transmembrane region" description="Helical" evidence="5">
    <location>
        <begin position="13"/>
        <end position="40"/>
    </location>
</feature>
<name>A0ABQ6MTW3_9STRA</name>
<feature type="non-terminal residue" evidence="6">
    <location>
        <position position="1"/>
    </location>
</feature>
<gene>
    <name evidence="6" type="ORF">TeGR_g10311</name>
</gene>
<evidence type="ECO:0000313" key="7">
    <source>
        <dbReference type="Proteomes" id="UP001165060"/>
    </source>
</evidence>
<feature type="transmembrane region" description="Helical" evidence="5">
    <location>
        <begin position="136"/>
        <end position="158"/>
    </location>
</feature>